<proteinExistence type="predicted"/>
<protein>
    <submittedName>
        <fullName evidence="1">Uncharacterized protein</fullName>
    </submittedName>
</protein>
<sequence length="89" mass="10534">MLPIVDVLEHVLKLKHRFRIWLCPTAAFTSIPLHPAHPFQTKADRSEKELCLEDLYIYSYTPTLSALIRFRQLMKKRRILRSLTIRISS</sequence>
<evidence type="ECO:0000313" key="1">
    <source>
        <dbReference type="EMBL" id="KAG1896220.1"/>
    </source>
</evidence>
<dbReference type="GeneID" id="64656926"/>
<name>A0AAD4HFZ6_9AGAM</name>
<keyword evidence="2" id="KW-1185">Reference proteome</keyword>
<dbReference type="RefSeq" id="XP_041221796.1">
    <property type="nucleotide sequence ID" value="XM_041362628.1"/>
</dbReference>
<gene>
    <name evidence="1" type="ORF">F5891DRAFT_1054815</name>
</gene>
<dbReference type="Proteomes" id="UP001195769">
    <property type="component" value="Unassembled WGS sequence"/>
</dbReference>
<evidence type="ECO:0000313" key="2">
    <source>
        <dbReference type="Proteomes" id="UP001195769"/>
    </source>
</evidence>
<dbReference type="EMBL" id="JABBWK010000057">
    <property type="protein sequence ID" value="KAG1896220.1"/>
    <property type="molecule type" value="Genomic_DNA"/>
</dbReference>
<organism evidence="1 2">
    <name type="scientific">Suillus fuscotomentosus</name>
    <dbReference type="NCBI Taxonomy" id="1912939"/>
    <lineage>
        <taxon>Eukaryota</taxon>
        <taxon>Fungi</taxon>
        <taxon>Dikarya</taxon>
        <taxon>Basidiomycota</taxon>
        <taxon>Agaricomycotina</taxon>
        <taxon>Agaricomycetes</taxon>
        <taxon>Agaricomycetidae</taxon>
        <taxon>Boletales</taxon>
        <taxon>Suillineae</taxon>
        <taxon>Suillaceae</taxon>
        <taxon>Suillus</taxon>
    </lineage>
</organism>
<reference evidence="1" key="1">
    <citation type="journal article" date="2020" name="New Phytol.">
        <title>Comparative genomics reveals dynamic genome evolution in host specialist ectomycorrhizal fungi.</title>
        <authorList>
            <person name="Lofgren L.A."/>
            <person name="Nguyen N.H."/>
            <person name="Vilgalys R."/>
            <person name="Ruytinx J."/>
            <person name="Liao H.L."/>
            <person name="Branco S."/>
            <person name="Kuo A."/>
            <person name="LaButti K."/>
            <person name="Lipzen A."/>
            <person name="Andreopoulos W."/>
            <person name="Pangilinan J."/>
            <person name="Riley R."/>
            <person name="Hundley H."/>
            <person name="Na H."/>
            <person name="Barry K."/>
            <person name="Grigoriev I.V."/>
            <person name="Stajich J.E."/>
            <person name="Kennedy P.G."/>
        </authorList>
    </citation>
    <scope>NUCLEOTIDE SEQUENCE</scope>
    <source>
        <strain evidence="1">FC203</strain>
    </source>
</reference>
<comment type="caution">
    <text evidence="1">The sequence shown here is derived from an EMBL/GenBank/DDBJ whole genome shotgun (WGS) entry which is preliminary data.</text>
</comment>
<dbReference type="AlphaFoldDB" id="A0AAD4HFZ6"/>
<accession>A0AAD4HFZ6</accession>